<feature type="compositionally biased region" description="Basic and acidic residues" evidence="1">
    <location>
        <begin position="320"/>
        <end position="343"/>
    </location>
</feature>
<evidence type="ECO:0000313" key="2">
    <source>
        <dbReference type="EMBL" id="GBG27108.1"/>
    </source>
</evidence>
<feature type="compositionally biased region" description="Basic and acidic residues" evidence="1">
    <location>
        <begin position="350"/>
        <end position="361"/>
    </location>
</feature>
<feature type="compositionally biased region" description="Low complexity" evidence="1">
    <location>
        <begin position="455"/>
        <end position="474"/>
    </location>
</feature>
<dbReference type="InParanoid" id="A0A2R5GBL8"/>
<evidence type="ECO:0000256" key="1">
    <source>
        <dbReference type="SAM" id="MobiDB-lite"/>
    </source>
</evidence>
<sequence>MRRSDGGGPGNSRDLELQLGASKHSIAELRNLEAWTCCHAFQPRANSAEQYQAAAALLAISRELGYDKGHPRPLYWFIRTQIAMARADHSVSVLHAATTLAIMQGFRKMNFESPKRDPHREFSPNARAVFQSATGLSSVDVRAGDHPGDFGPVCYRVEVREGRRLPALGAAFSKFFMSELEAATPLSNEGNYKLYPDLVERVHDRIRFTTSCMRSTMVTQMVIDAQGREEMWHAQFNLGDVLIRDRFGRRWLVDAVQHDVGIVAPLRYLHNVQFRNFRLLKSEPVHRGLEPPAVDPHAHSHVRHQIGARGHTQPPLPPSIHEHEYEHHPQAARPRRDPLHHVGDGTSMHTDPHAQDAHDDGRFWPDHLIDFDAEQFLGTFGQFNDDIAFPGNASSGVGGPGAPEATSTTPPPPPSATALGSTHHTNDDRVSSVAPPGGIGSSVSRADRPANKNKGAVSSSTAGTSSSSQSNAGVHPNHDSV</sequence>
<feature type="region of interest" description="Disordered" evidence="1">
    <location>
        <begin position="304"/>
        <end position="361"/>
    </location>
</feature>
<dbReference type="AlphaFoldDB" id="A0A2R5GBL8"/>
<feature type="region of interest" description="Disordered" evidence="1">
    <location>
        <begin position="391"/>
        <end position="481"/>
    </location>
</feature>
<reference evidence="2 3" key="1">
    <citation type="submission" date="2017-12" db="EMBL/GenBank/DDBJ databases">
        <title>Sequencing, de novo assembly and annotation of complete genome of a new Thraustochytrid species, strain FCC1311.</title>
        <authorList>
            <person name="Sedici K."/>
            <person name="Godart F."/>
            <person name="Aiese Cigliano R."/>
            <person name="Sanseverino W."/>
            <person name="Barakat M."/>
            <person name="Ortet P."/>
            <person name="Marechal E."/>
            <person name="Cagnac O."/>
            <person name="Amato A."/>
        </authorList>
    </citation>
    <scope>NUCLEOTIDE SEQUENCE [LARGE SCALE GENOMIC DNA]</scope>
</reference>
<name>A0A2R5GBL8_9STRA</name>
<dbReference type="Proteomes" id="UP000241890">
    <property type="component" value="Unassembled WGS sequence"/>
</dbReference>
<comment type="caution">
    <text evidence="2">The sequence shown here is derived from an EMBL/GenBank/DDBJ whole genome shotgun (WGS) entry which is preliminary data.</text>
</comment>
<protein>
    <submittedName>
        <fullName evidence="2">Uncharacterized protein</fullName>
    </submittedName>
</protein>
<dbReference type="EMBL" id="BEYU01000027">
    <property type="protein sequence ID" value="GBG27108.1"/>
    <property type="molecule type" value="Genomic_DNA"/>
</dbReference>
<keyword evidence="3" id="KW-1185">Reference proteome</keyword>
<organism evidence="2 3">
    <name type="scientific">Hondaea fermentalgiana</name>
    <dbReference type="NCBI Taxonomy" id="2315210"/>
    <lineage>
        <taxon>Eukaryota</taxon>
        <taxon>Sar</taxon>
        <taxon>Stramenopiles</taxon>
        <taxon>Bigyra</taxon>
        <taxon>Labyrinthulomycetes</taxon>
        <taxon>Thraustochytrida</taxon>
        <taxon>Thraustochytriidae</taxon>
        <taxon>Hondaea</taxon>
    </lineage>
</organism>
<accession>A0A2R5GBL8</accession>
<proteinExistence type="predicted"/>
<gene>
    <name evidence="2" type="ORF">FCC1311_033312</name>
</gene>
<evidence type="ECO:0000313" key="3">
    <source>
        <dbReference type="Proteomes" id="UP000241890"/>
    </source>
</evidence>